<reference evidence="1 2" key="1">
    <citation type="submission" date="2015-09" db="EMBL/GenBank/DDBJ databases">
        <title>Draft genome of the parasitic nematode Teladorsagia circumcincta isolate WARC Sus (inbred).</title>
        <authorList>
            <person name="Mitreva M."/>
        </authorList>
    </citation>
    <scope>NUCLEOTIDE SEQUENCE [LARGE SCALE GENOMIC DNA]</scope>
    <source>
        <strain evidence="1 2">S</strain>
    </source>
</reference>
<sequence length="79" mass="8738">MHFDAAQHGCDQMRCVCVAWRVGVPVNMAGKAVDGRTHVCEHNTCGNMCGRCCPGYLQKKWQPITAHNNFTCECVLALN</sequence>
<proteinExistence type="predicted"/>
<dbReference type="EMBL" id="KZ345167">
    <property type="protein sequence ID" value="PIO75202.1"/>
    <property type="molecule type" value="Genomic_DNA"/>
</dbReference>
<dbReference type="OrthoDB" id="18487at2759"/>
<protein>
    <recommendedName>
        <fullName evidence="3">Laminin EGF-like protein</fullName>
    </recommendedName>
</protein>
<evidence type="ECO:0008006" key="3">
    <source>
        <dbReference type="Google" id="ProtNLM"/>
    </source>
</evidence>
<evidence type="ECO:0000313" key="2">
    <source>
        <dbReference type="Proteomes" id="UP000230423"/>
    </source>
</evidence>
<evidence type="ECO:0000313" key="1">
    <source>
        <dbReference type="EMBL" id="PIO75202.1"/>
    </source>
</evidence>
<dbReference type="AlphaFoldDB" id="A0A2G9UZP7"/>
<organism evidence="1 2">
    <name type="scientific">Teladorsagia circumcincta</name>
    <name type="common">Brown stomach worm</name>
    <name type="synonym">Ostertagia circumcincta</name>
    <dbReference type="NCBI Taxonomy" id="45464"/>
    <lineage>
        <taxon>Eukaryota</taxon>
        <taxon>Metazoa</taxon>
        <taxon>Ecdysozoa</taxon>
        <taxon>Nematoda</taxon>
        <taxon>Chromadorea</taxon>
        <taxon>Rhabditida</taxon>
        <taxon>Rhabditina</taxon>
        <taxon>Rhabditomorpha</taxon>
        <taxon>Strongyloidea</taxon>
        <taxon>Trichostrongylidae</taxon>
        <taxon>Teladorsagia</taxon>
    </lineage>
</organism>
<name>A0A2G9UZP7_TELCI</name>
<accession>A0A2G9UZP7</accession>
<dbReference type="Proteomes" id="UP000230423">
    <property type="component" value="Unassembled WGS sequence"/>
</dbReference>
<dbReference type="Gene3D" id="2.10.25.10">
    <property type="entry name" value="Laminin"/>
    <property type="match status" value="1"/>
</dbReference>
<keyword evidence="2" id="KW-1185">Reference proteome</keyword>
<gene>
    <name evidence="1" type="ORF">TELCIR_02758</name>
</gene>